<dbReference type="Proteomes" id="UP001158297">
    <property type="component" value="Unassembled WGS sequence"/>
</dbReference>
<dbReference type="RefSeq" id="WP_156105972.1">
    <property type="nucleotide sequence ID" value="NZ_JAODZU010000015.1"/>
</dbReference>
<comment type="caution">
    <text evidence="1">The sequence shown here is derived from an EMBL/GenBank/DDBJ whole genome shotgun (WGS) entry which is preliminary data.</text>
</comment>
<proteinExistence type="predicted"/>
<sequence>MAHPVSEAMHALNRFCTPLTKTGAACARLQKLSHIFRVKSQAGSALAALFLFKPRSTVMRLRAQQPFSCSVSGSRSLDLRRMSRRRSALHAIACSHLLKTPRYLLGHT</sequence>
<evidence type="ECO:0000313" key="2">
    <source>
        <dbReference type="Proteomes" id="UP001158297"/>
    </source>
</evidence>
<dbReference type="AlphaFoldDB" id="A0AA42HT16"/>
<reference evidence="1" key="1">
    <citation type="submission" date="2022-09" db="EMBL/GenBank/DDBJ databases">
        <title>Intensive care unit water sources are persistently colonized with multi-drug resistant bacteria and are the site of extensive horizontal gene transfer of antibiotic resistance genes.</title>
        <authorList>
            <person name="Diorio-Toth L."/>
        </authorList>
    </citation>
    <scope>NUCLEOTIDE SEQUENCE</scope>
    <source>
        <strain evidence="1">GD04130</strain>
    </source>
</reference>
<dbReference type="EMBL" id="JAODZU010000015">
    <property type="protein sequence ID" value="MDH0363970.1"/>
    <property type="molecule type" value="Genomic_DNA"/>
</dbReference>
<name>A0AA42HT16_9BURK</name>
<organism evidence="1 2">
    <name type="scientific">Comamonas aquatica</name>
    <dbReference type="NCBI Taxonomy" id="225991"/>
    <lineage>
        <taxon>Bacteria</taxon>
        <taxon>Pseudomonadati</taxon>
        <taxon>Pseudomonadota</taxon>
        <taxon>Betaproteobacteria</taxon>
        <taxon>Burkholderiales</taxon>
        <taxon>Comamonadaceae</taxon>
        <taxon>Comamonas</taxon>
    </lineage>
</organism>
<accession>A0AA42HT16</accession>
<protein>
    <submittedName>
        <fullName evidence="1">Uncharacterized protein</fullName>
    </submittedName>
</protein>
<evidence type="ECO:0000313" key="1">
    <source>
        <dbReference type="EMBL" id="MDH0363970.1"/>
    </source>
</evidence>
<gene>
    <name evidence="1" type="ORF">N7330_13065</name>
</gene>